<dbReference type="Gene3D" id="6.10.140.420">
    <property type="match status" value="1"/>
</dbReference>
<dbReference type="FunCoup" id="A0A316YFA2">
    <property type="interactions" value="46"/>
</dbReference>
<dbReference type="GO" id="GO:0006397">
    <property type="term" value="P:mRNA processing"/>
    <property type="evidence" value="ECO:0007669"/>
    <property type="project" value="UniProtKB-KW"/>
</dbReference>
<evidence type="ECO:0000256" key="4">
    <source>
        <dbReference type="ARBA" id="ARBA00022728"/>
    </source>
</evidence>
<evidence type="ECO:0000256" key="5">
    <source>
        <dbReference type="ARBA" id="ARBA00023187"/>
    </source>
</evidence>
<dbReference type="OrthoDB" id="10267305at2759"/>
<evidence type="ECO:0000256" key="1">
    <source>
        <dbReference type="ARBA" id="ARBA00004123"/>
    </source>
</evidence>
<dbReference type="STRING" id="215250.A0A316YFA2"/>
<feature type="compositionally biased region" description="Basic and acidic residues" evidence="7">
    <location>
        <begin position="28"/>
        <end position="56"/>
    </location>
</feature>
<dbReference type="GO" id="GO:0005681">
    <property type="term" value="C:spliceosomal complex"/>
    <property type="evidence" value="ECO:0007669"/>
    <property type="project" value="UniProtKB-KW"/>
</dbReference>
<keyword evidence="3" id="KW-0507">mRNA processing</keyword>
<dbReference type="CDD" id="cd21372">
    <property type="entry name" value="cwf21_CWC21-like"/>
    <property type="match status" value="1"/>
</dbReference>
<evidence type="ECO:0000313" key="10">
    <source>
        <dbReference type="Proteomes" id="UP000245768"/>
    </source>
</evidence>
<gene>
    <name evidence="9" type="ORF">FA10DRAFT_233747</name>
</gene>
<organism evidence="9 10">
    <name type="scientific">Acaromyces ingoldii</name>
    <dbReference type="NCBI Taxonomy" id="215250"/>
    <lineage>
        <taxon>Eukaryota</taxon>
        <taxon>Fungi</taxon>
        <taxon>Dikarya</taxon>
        <taxon>Basidiomycota</taxon>
        <taxon>Ustilaginomycotina</taxon>
        <taxon>Exobasidiomycetes</taxon>
        <taxon>Exobasidiales</taxon>
        <taxon>Cryptobasidiaceae</taxon>
        <taxon>Acaromyces</taxon>
    </lineage>
</organism>
<feature type="region of interest" description="Disordered" evidence="7">
    <location>
        <begin position="1"/>
        <end position="56"/>
    </location>
</feature>
<accession>A0A316YFA2</accession>
<dbReference type="GeneID" id="37040877"/>
<evidence type="ECO:0000313" key="9">
    <source>
        <dbReference type="EMBL" id="PWN87882.1"/>
    </source>
</evidence>
<evidence type="ECO:0000256" key="7">
    <source>
        <dbReference type="SAM" id="MobiDB-lite"/>
    </source>
</evidence>
<evidence type="ECO:0000256" key="2">
    <source>
        <dbReference type="ARBA" id="ARBA00005954"/>
    </source>
</evidence>
<sequence length="172" mass="19866">MSYNGIGLPTARGTGTNGYIQKNLSHVRPRDDYRSKKTDSWRDDKAKQREPDAGILEHERKRKVEVGCMELRIKLEDEGFGDAEIEEQVQELRKTLLAQFERQPAIFGGPTRQETKALRPSDVHALGAAKRAETESMQRALGIREGYREGDAFDRDLQEKLKQERIEERKRR</sequence>
<dbReference type="InterPro" id="IPR051372">
    <property type="entry name" value="CWC21"/>
</dbReference>
<proteinExistence type="inferred from homology"/>
<dbReference type="Proteomes" id="UP000245768">
    <property type="component" value="Unassembled WGS sequence"/>
</dbReference>
<evidence type="ECO:0000256" key="3">
    <source>
        <dbReference type="ARBA" id="ARBA00022664"/>
    </source>
</evidence>
<dbReference type="PANTHER" id="PTHR36562:SF5">
    <property type="entry name" value="SERINE_ARGININE REPETITIVE MATRIX 2"/>
    <property type="match status" value="1"/>
</dbReference>
<comment type="subcellular location">
    <subcellularLocation>
        <location evidence="1">Nucleus</location>
    </subcellularLocation>
</comment>
<dbReference type="SMART" id="SM01115">
    <property type="entry name" value="cwf21"/>
    <property type="match status" value="1"/>
</dbReference>
<dbReference type="EMBL" id="KZ819639">
    <property type="protein sequence ID" value="PWN87882.1"/>
    <property type="molecule type" value="Genomic_DNA"/>
</dbReference>
<evidence type="ECO:0000256" key="6">
    <source>
        <dbReference type="ARBA" id="ARBA00023242"/>
    </source>
</evidence>
<dbReference type="AlphaFoldDB" id="A0A316YFA2"/>
<dbReference type="InParanoid" id="A0A316YFA2"/>
<dbReference type="RefSeq" id="XP_025375080.1">
    <property type="nucleotide sequence ID" value="XM_025518961.1"/>
</dbReference>
<evidence type="ECO:0000259" key="8">
    <source>
        <dbReference type="SMART" id="SM01115"/>
    </source>
</evidence>
<keyword evidence="5" id="KW-0508">mRNA splicing</keyword>
<keyword evidence="4" id="KW-0747">Spliceosome</keyword>
<dbReference type="PANTHER" id="PTHR36562">
    <property type="entry name" value="SERINE/ARGININE REPETITIVE MATRIX 2"/>
    <property type="match status" value="1"/>
</dbReference>
<feature type="domain" description="CWF21" evidence="8">
    <location>
        <begin position="56"/>
        <end position="101"/>
    </location>
</feature>
<reference evidence="9" key="1">
    <citation type="journal article" date="2018" name="Mol. Biol. Evol.">
        <title>Broad Genomic Sampling Reveals a Smut Pathogenic Ancestry of the Fungal Clade Ustilaginomycotina.</title>
        <authorList>
            <person name="Kijpornyongpan T."/>
            <person name="Mondo S.J."/>
            <person name="Barry K."/>
            <person name="Sandor L."/>
            <person name="Lee J."/>
            <person name="Lipzen A."/>
            <person name="Pangilinan J."/>
            <person name="LaButti K."/>
            <person name="Hainaut M."/>
            <person name="Henrissat B."/>
            <person name="Grigoriev I.V."/>
            <person name="Spatafora J.W."/>
            <person name="Aime M.C."/>
        </authorList>
    </citation>
    <scope>NUCLEOTIDE SEQUENCE [LARGE SCALE GENOMIC DNA]</scope>
    <source>
        <strain evidence="9">MCA 4198</strain>
    </source>
</reference>
<feature type="non-terminal residue" evidence="9">
    <location>
        <position position="172"/>
    </location>
</feature>
<name>A0A316YFA2_9BASI</name>
<comment type="similarity">
    <text evidence="2">Belongs to the CWC21 family.</text>
</comment>
<dbReference type="InterPro" id="IPR013170">
    <property type="entry name" value="mRNA_splic_Cwf21_dom"/>
</dbReference>
<dbReference type="GO" id="GO:0008380">
    <property type="term" value="P:RNA splicing"/>
    <property type="evidence" value="ECO:0007669"/>
    <property type="project" value="UniProtKB-KW"/>
</dbReference>
<keyword evidence="10" id="KW-1185">Reference proteome</keyword>
<feature type="compositionally biased region" description="Polar residues" evidence="7">
    <location>
        <begin position="13"/>
        <end position="24"/>
    </location>
</feature>
<protein>
    <submittedName>
        <fullName evidence="9">Cwf21-domain-containing protein</fullName>
    </submittedName>
</protein>
<keyword evidence="6" id="KW-0539">Nucleus</keyword>
<dbReference type="Pfam" id="PF08312">
    <property type="entry name" value="cwf21"/>
    <property type="match status" value="1"/>
</dbReference>